<keyword evidence="6" id="KW-0378">Hydrolase</keyword>
<proteinExistence type="inferred from homology"/>
<dbReference type="GO" id="GO:0008237">
    <property type="term" value="F:metallopeptidase activity"/>
    <property type="evidence" value="ECO:0007669"/>
    <property type="project" value="UniProtKB-KW"/>
</dbReference>
<dbReference type="SMART" id="SM01263">
    <property type="entry name" value="Leuk-A4-hydro_C"/>
    <property type="match status" value="1"/>
</dbReference>
<name>A0A0H5R867_9EUKA</name>
<keyword evidence="4" id="KW-0645">Protease</keyword>
<dbReference type="InterPro" id="IPR014782">
    <property type="entry name" value="Peptidase_M1_dom"/>
</dbReference>
<keyword evidence="8" id="KW-0482">Metalloprotease</keyword>
<protein>
    <recommendedName>
        <fullName evidence="12">Peptidase M1 leukotriene A4 hydrolase/aminopeptidase C-terminal domain-containing protein</fullName>
    </recommendedName>
</protein>
<dbReference type="InterPro" id="IPR015211">
    <property type="entry name" value="Peptidase_M1_C"/>
</dbReference>
<dbReference type="SUPFAM" id="SSF48371">
    <property type="entry name" value="ARM repeat"/>
    <property type="match status" value="1"/>
</dbReference>
<evidence type="ECO:0000256" key="10">
    <source>
        <dbReference type="PIRSR" id="PIRSR634015-2"/>
    </source>
</evidence>
<evidence type="ECO:0000256" key="3">
    <source>
        <dbReference type="ARBA" id="ARBA00022490"/>
    </source>
</evidence>
<dbReference type="Gene3D" id="3.30.2010.30">
    <property type="match status" value="1"/>
</dbReference>
<dbReference type="Pfam" id="PF17900">
    <property type="entry name" value="Peptidase_M1_N"/>
    <property type="match status" value="1"/>
</dbReference>
<sequence length="600" mass="67153">MSPTVVDPSTLSNHDQIQVVDQSLELVVDFATSTLSGSVELQCKVIGENVSQLILDTRDLDIKTVFVGETSVPFAIEQEVSPFGCPLVITLPGNQSCGNIVTVIISYSTRPSGTAVQWLKPQQTSMGIYPFCFTQCQAIHARSMLPCQDTPLVKSTYSARITVDPTLVALMSALSSKAPVKSIHHTTYCFEQLVPIPSYLIALAVGHLESREIGPRSCVWAEPNVVDAAADDFSETESFLKAAESICGRYVWGRYDILCLPPSFPYGGMENPCLTFVTPTLLTGDKSLANVVAHEIAHSWHGNLVTNATWEHFWLNEGFTVYVERKIGGKIHGDPYFHFQAIGGWNHLKEDVNHFGATSPLTKLCPDLKGIDPDDAFSSVPYEKGFNFLFYLENLFGRNAFESFLKKFIESHKFHTVTTSQFQQDVQENFASEPVKLSEIDWEAWLYSPGMPPVEPKFDQSMLSVVDAAARSWADSCPCDLSKFTSSQIVIFLDCLLEKSSKLNISLLEKIEAKCHFTEQCNAEIKLRWFQLCLSLKYEPIVDHVVKFITTQGRMKYVRPLYRCLFASGFATETAVATFKKHRQFYHPIAEKMISHDLKL</sequence>
<evidence type="ECO:0000256" key="5">
    <source>
        <dbReference type="ARBA" id="ARBA00022723"/>
    </source>
</evidence>
<evidence type="ECO:0000256" key="1">
    <source>
        <dbReference type="ARBA" id="ARBA00004496"/>
    </source>
</evidence>
<dbReference type="InterPro" id="IPR042097">
    <property type="entry name" value="Aminopeptidase_N-like_N_sf"/>
</dbReference>
<feature type="active site" description="Proton acceptor" evidence="9">
    <location>
        <position position="295"/>
    </location>
</feature>
<evidence type="ECO:0000256" key="6">
    <source>
        <dbReference type="ARBA" id="ARBA00022801"/>
    </source>
</evidence>
<dbReference type="PANTHER" id="PTHR45726">
    <property type="entry name" value="LEUKOTRIENE A-4 HYDROLASE"/>
    <property type="match status" value="1"/>
</dbReference>
<feature type="binding site" evidence="10">
    <location>
        <begin position="135"/>
        <end position="137"/>
    </location>
    <ligand>
        <name>a peptide</name>
        <dbReference type="ChEBI" id="CHEBI:60466"/>
    </ligand>
</feature>
<feature type="active site" description="Proton donor" evidence="9">
    <location>
        <position position="382"/>
    </location>
</feature>
<dbReference type="FunFam" id="1.10.390.10:FF:000003">
    <property type="entry name" value="Leukotriene A(4) hydrolase"/>
    <property type="match status" value="1"/>
</dbReference>
<dbReference type="InterPro" id="IPR034015">
    <property type="entry name" value="M1_LTA4H"/>
</dbReference>
<dbReference type="SUPFAM" id="SSF55486">
    <property type="entry name" value="Metalloproteases ('zincins'), catalytic domain"/>
    <property type="match status" value="1"/>
</dbReference>
<dbReference type="GO" id="GO:0008270">
    <property type="term" value="F:zinc ion binding"/>
    <property type="evidence" value="ECO:0007669"/>
    <property type="project" value="InterPro"/>
</dbReference>
<evidence type="ECO:0000256" key="2">
    <source>
        <dbReference type="ARBA" id="ARBA00010136"/>
    </source>
</evidence>
<dbReference type="GO" id="GO:0006508">
    <property type="term" value="P:proteolysis"/>
    <property type="evidence" value="ECO:0007669"/>
    <property type="project" value="UniProtKB-KW"/>
</dbReference>
<dbReference type="InterPro" id="IPR001930">
    <property type="entry name" value="Peptidase_M1"/>
</dbReference>
<dbReference type="FunFam" id="3.30.2010.30:FF:000001">
    <property type="entry name" value="Leukotriene A(4) hydrolase"/>
    <property type="match status" value="1"/>
</dbReference>
<dbReference type="FunFam" id="2.60.40.1730:FF:000004">
    <property type="entry name" value="Leukotriene A(4) hydrolase"/>
    <property type="match status" value="1"/>
</dbReference>
<evidence type="ECO:0000256" key="8">
    <source>
        <dbReference type="ARBA" id="ARBA00023049"/>
    </source>
</evidence>
<comment type="similarity">
    <text evidence="2">Belongs to the peptidase M1 family.</text>
</comment>
<dbReference type="InterPro" id="IPR049980">
    <property type="entry name" value="LTA4H_cat"/>
</dbReference>
<evidence type="ECO:0000256" key="11">
    <source>
        <dbReference type="PIRSR" id="PIRSR634015-3"/>
    </source>
</evidence>
<dbReference type="InterPro" id="IPR016024">
    <property type="entry name" value="ARM-type_fold"/>
</dbReference>
<feature type="domain" description="Peptidase M1 leukotriene A4 hydrolase/aminopeptidase C-terminal" evidence="12">
    <location>
        <begin position="461"/>
        <end position="598"/>
    </location>
</feature>
<dbReference type="Gene3D" id="1.10.390.10">
    <property type="entry name" value="Neutral Protease Domain 2"/>
    <property type="match status" value="1"/>
</dbReference>
<accession>A0A0H5R867</accession>
<dbReference type="Gene3D" id="1.25.40.320">
    <property type="entry name" value="Peptidase M1, leukotriene A4 hydrolase/aminopeptidase C-terminal domain"/>
    <property type="match status" value="1"/>
</dbReference>
<dbReference type="CDD" id="cd09599">
    <property type="entry name" value="M1_LTA4H"/>
    <property type="match status" value="1"/>
</dbReference>
<dbReference type="SUPFAM" id="SSF63737">
    <property type="entry name" value="Leukotriene A4 hydrolase N-terminal domain"/>
    <property type="match status" value="1"/>
</dbReference>
<dbReference type="InterPro" id="IPR038502">
    <property type="entry name" value="M1_LTA-4_hydro/amino_C_sf"/>
</dbReference>
<feature type="binding site" evidence="11">
    <location>
        <position position="298"/>
    </location>
    <ligand>
        <name>Zn(2+)</name>
        <dbReference type="ChEBI" id="CHEBI:29105"/>
        <note>catalytic</note>
    </ligand>
</feature>
<dbReference type="PANTHER" id="PTHR45726:SF3">
    <property type="entry name" value="LEUKOTRIENE A-4 HYDROLASE"/>
    <property type="match status" value="1"/>
</dbReference>
<dbReference type="EMBL" id="HACM01009878">
    <property type="protein sequence ID" value="CRZ10320.1"/>
    <property type="molecule type" value="Transcribed_RNA"/>
</dbReference>
<dbReference type="Pfam" id="PF01433">
    <property type="entry name" value="Peptidase_M1"/>
    <property type="match status" value="1"/>
</dbReference>
<feature type="binding site" evidence="10">
    <location>
        <begin position="554"/>
        <end position="556"/>
    </location>
    <ligand>
        <name>a peptide</name>
        <dbReference type="ChEBI" id="CHEBI:60466"/>
    </ligand>
</feature>
<feature type="binding site" evidence="11">
    <location>
        <position position="294"/>
    </location>
    <ligand>
        <name>Zn(2+)</name>
        <dbReference type="ChEBI" id="CHEBI:29105"/>
        <note>catalytic</note>
    </ligand>
</feature>
<keyword evidence="7 11" id="KW-0862">Zinc</keyword>
<comment type="cofactor">
    <cofactor evidence="11">
        <name>Zn(2+)</name>
        <dbReference type="ChEBI" id="CHEBI:29105"/>
    </cofactor>
    <text evidence="11">Binds 1 zinc ion per subunit.</text>
</comment>
<dbReference type="PRINTS" id="PR00756">
    <property type="entry name" value="ALADIPTASE"/>
</dbReference>
<keyword evidence="5 11" id="KW-0479">Metal-binding</keyword>
<dbReference type="Gene3D" id="2.60.40.1730">
    <property type="entry name" value="tricorn interacting facor f3 domain"/>
    <property type="match status" value="1"/>
</dbReference>
<dbReference type="GO" id="GO:0005829">
    <property type="term" value="C:cytosol"/>
    <property type="evidence" value="ECO:0007669"/>
    <property type="project" value="TreeGrafter"/>
</dbReference>
<evidence type="ECO:0000259" key="12">
    <source>
        <dbReference type="SMART" id="SM01263"/>
    </source>
</evidence>
<dbReference type="AlphaFoldDB" id="A0A0H5R867"/>
<dbReference type="Pfam" id="PF09127">
    <property type="entry name" value="Leuk-A4-hydro_C"/>
    <property type="match status" value="1"/>
</dbReference>
<keyword evidence="3" id="KW-0963">Cytoplasm</keyword>
<evidence type="ECO:0000256" key="7">
    <source>
        <dbReference type="ARBA" id="ARBA00022833"/>
    </source>
</evidence>
<evidence type="ECO:0000256" key="9">
    <source>
        <dbReference type="PIRSR" id="PIRSR634015-1"/>
    </source>
</evidence>
<dbReference type="InterPro" id="IPR027268">
    <property type="entry name" value="Peptidase_M4/M1_CTD_sf"/>
</dbReference>
<evidence type="ECO:0000313" key="13">
    <source>
        <dbReference type="EMBL" id="CRZ10320.1"/>
    </source>
</evidence>
<reference evidence="13" key="1">
    <citation type="submission" date="2015-04" db="EMBL/GenBank/DDBJ databases">
        <title>The genome sequence of the plant pathogenic Rhizarian Plasmodiophora brassicae reveals insights in its biotrophic life cycle and the origin of chitin synthesis.</title>
        <authorList>
            <person name="Schwelm A."/>
            <person name="Fogelqvist J."/>
            <person name="Knaust A."/>
            <person name="Julke S."/>
            <person name="Lilja T."/>
            <person name="Dhandapani V."/>
            <person name="Bonilla-Rosso G."/>
            <person name="Karlsson M."/>
            <person name="Shevchenko A."/>
            <person name="Choi S.R."/>
            <person name="Kim H.G."/>
            <person name="Park J.Y."/>
            <person name="Lim Y.P."/>
            <person name="Ludwig-Muller J."/>
            <person name="Dixelius C."/>
        </authorList>
    </citation>
    <scope>NUCLEOTIDE SEQUENCE</scope>
    <source>
        <tissue evidence="13">Potato root galls</tissue>
    </source>
</reference>
<feature type="binding site" evidence="11">
    <location>
        <position position="317"/>
    </location>
    <ligand>
        <name>Zn(2+)</name>
        <dbReference type="ChEBI" id="CHEBI:29105"/>
        <note>catalytic</note>
    </ligand>
</feature>
<dbReference type="InterPro" id="IPR045357">
    <property type="entry name" value="Aminopeptidase_N-like_N"/>
</dbReference>
<evidence type="ECO:0000256" key="4">
    <source>
        <dbReference type="ARBA" id="ARBA00022670"/>
    </source>
</evidence>
<comment type="subcellular location">
    <subcellularLocation>
        <location evidence="1">Cytoplasm</location>
    </subcellularLocation>
</comment>
<organism evidence="13">
    <name type="scientific">Spongospora subterranea</name>
    <dbReference type="NCBI Taxonomy" id="70186"/>
    <lineage>
        <taxon>Eukaryota</taxon>
        <taxon>Sar</taxon>
        <taxon>Rhizaria</taxon>
        <taxon>Endomyxa</taxon>
        <taxon>Phytomyxea</taxon>
        <taxon>Plasmodiophorida</taxon>
        <taxon>Plasmodiophoridae</taxon>
        <taxon>Spongospora</taxon>
    </lineage>
</organism>
<feature type="binding site" evidence="10">
    <location>
        <begin position="265"/>
        <end position="270"/>
    </location>
    <ligand>
        <name>a peptide</name>
        <dbReference type="ChEBI" id="CHEBI:60466"/>
    </ligand>
</feature>